<proteinExistence type="predicted"/>
<dbReference type="Proteomes" id="UP001159405">
    <property type="component" value="Unassembled WGS sequence"/>
</dbReference>
<dbReference type="Gene3D" id="2.60.120.200">
    <property type="match status" value="2"/>
</dbReference>
<accession>A0ABN8MQT4</accession>
<name>A0ABN8MQT4_9CNID</name>
<comment type="caution">
    <text evidence="2">The sequence shown here is derived from an EMBL/GenBank/DDBJ whole genome shotgun (WGS) entry which is preliminary data.</text>
</comment>
<dbReference type="EMBL" id="CALNXK010000002">
    <property type="protein sequence ID" value="CAH3033837.1"/>
    <property type="molecule type" value="Genomic_DNA"/>
</dbReference>
<protein>
    <recommendedName>
        <fullName evidence="4">LamG-like jellyroll fold domain-containing protein</fullName>
    </recommendedName>
</protein>
<keyword evidence="3" id="KW-1185">Reference proteome</keyword>
<dbReference type="Pfam" id="PF13385">
    <property type="entry name" value="Laminin_G_3"/>
    <property type="match status" value="1"/>
</dbReference>
<keyword evidence="1" id="KW-0732">Signal</keyword>
<gene>
    <name evidence="2" type="ORF">PLOB_00016110</name>
</gene>
<sequence length="425" mass="47316">MLLLILLTEELPVPAALYPLNGLHGTRDIGPNKNPAGKPNGVHLAPGPFGHPQGSYRFSGSFSSYIEIPNNGGLDTRSITILAWINHENENGPIVNYGEDDWGFHFWVVNGRLFGRLSGSSPYAITPYNLSKNWHYVGTSYNFSSGVVKLWINGSEVAQEISGSEEQSTQYNVRMGAKDSTTDQRYLKGRIYCLQIYNKSLSQQEIIAVQNRTLNTYDLPVPTAFYPLNAQHLTHDLSANKNPAGKPNGVHLAPGPFGHPQGSYQFSGSSTSYIEIPNNGGLDTRYSVTILAWLNQENDDGPIVNFGSDVWGFHFWVVNGRLFARPSRRADRAQQKNAFSSSLSRTWNYVGTSYNFSEVAHEISGSAEQKTQYDVRMGAKASDQRSKIFSTSLRCRRTATKRCRKNVQSVYSDGVFVTLFSYDRV</sequence>
<evidence type="ECO:0008006" key="4">
    <source>
        <dbReference type="Google" id="ProtNLM"/>
    </source>
</evidence>
<dbReference type="PANTHER" id="PTHR47635:SF2">
    <property type="entry name" value="LAMG-LIKE JELLYROLL FOLD DOMAIN-CONTAINING PROTEIN"/>
    <property type="match status" value="1"/>
</dbReference>
<organism evidence="2 3">
    <name type="scientific">Porites lobata</name>
    <dbReference type="NCBI Taxonomy" id="104759"/>
    <lineage>
        <taxon>Eukaryota</taxon>
        <taxon>Metazoa</taxon>
        <taxon>Cnidaria</taxon>
        <taxon>Anthozoa</taxon>
        <taxon>Hexacorallia</taxon>
        <taxon>Scleractinia</taxon>
        <taxon>Fungiina</taxon>
        <taxon>Poritidae</taxon>
        <taxon>Porites</taxon>
    </lineage>
</organism>
<feature type="chain" id="PRO_5045312570" description="LamG-like jellyroll fold domain-containing protein" evidence="1">
    <location>
        <begin position="16"/>
        <end position="425"/>
    </location>
</feature>
<feature type="signal peptide" evidence="1">
    <location>
        <begin position="1"/>
        <end position="15"/>
    </location>
</feature>
<evidence type="ECO:0000313" key="3">
    <source>
        <dbReference type="Proteomes" id="UP001159405"/>
    </source>
</evidence>
<evidence type="ECO:0000313" key="2">
    <source>
        <dbReference type="EMBL" id="CAH3033837.1"/>
    </source>
</evidence>
<dbReference type="SUPFAM" id="SSF49899">
    <property type="entry name" value="Concanavalin A-like lectins/glucanases"/>
    <property type="match status" value="2"/>
</dbReference>
<dbReference type="PANTHER" id="PTHR47635">
    <property type="entry name" value="CUB DOMAIN-CONTAINING PROTEIN"/>
    <property type="match status" value="1"/>
</dbReference>
<dbReference type="InterPro" id="IPR013320">
    <property type="entry name" value="ConA-like_dom_sf"/>
</dbReference>
<evidence type="ECO:0000256" key="1">
    <source>
        <dbReference type="SAM" id="SignalP"/>
    </source>
</evidence>
<reference evidence="2 3" key="1">
    <citation type="submission" date="2022-05" db="EMBL/GenBank/DDBJ databases">
        <authorList>
            <consortium name="Genoscope - CEA"/>
            <person name="William W."/>
        </authorList>
    </citation>
    <scope>NUCLEOTIDE SEQUENCE [LARGE SCALE GENOMIC DNA]</scope>
</reference>